<evidence type="ECO:0000256" key="8">
    <source>
        <dbReference type="SAM" id="Phobius"/>
    </source>
</evidence>
<feature type="domain" description="ABC transmembrane type-1" evidence="10">
    <location>
        <begin position="31"/>
        <end position="318"/>
    </location>
</feature>
<dbReference type="PANTHER" id="PTHR24221">
    <property type="entry name" value="ATP-BINDING CASSETTE SUB-FAMILY B"/>
    <property type="match status" value="1"/>
</dbReference>
<keyword evidence="7 8" id="KW-0472">Membrane</keyword>
<dbReference type="PROSITE" id="PS50929">
    <property type="entry name" value="ABC_TM1F"/>
    <property type="match status" value="1"/>
</dbReference>
<evidence type="ECO:0000256" key="5">
    <source>
        <dbReference type="ARBA" id="ARBA00022840"/>
    </source>
</evidence>
<dbReference type="Gene3D" id="1.20.1560.10">
    <property type="entry name" value="ABC transporter type 1, transmembrane domain"/>
    <property type="match status" value="1"/>
</dbReference>
<evidence type="ECO:0000259" key="10">
    <source>
        <dbReference type="PROSITE" id="PS50929"/>
    </source>
</evidence>
<dbReference type="InterPro" id="IPR011527">
    <property type="entry name" value="ABC1_TM_dom"/>
</dbReference>
<evidence type="ECO:0000256" key="2">
    <source>
        <dbReference type="ARBA" id="ARBA00022475"/>
    </source>
</evidence>
<comment type="subcellular location">
    <subcellularLocation>
        <location evidence="1">Cell membrane</location>
        <topology evidence="1">Multi-pass membrane protein</topology>
    </subcellularLocation>
</comment>
<evidence type="ECO:0000313" key="12">
    <source>
        <dbReference type="Proteomes" id="UP001163266"/>
    </source>
</evidence>
<dbReference type="SUPFAM" id="SSF90123">
    <property type="entry name" value="ABC transporter transmembrane region"/>
    <property type="match status" value="1"/>
</dbReference>
<evidence type="ECO:0000256" key="1">
    <source>
        <dbReference type="ARBA" id="ARBA00004651"/>
    </source>
</evidence>
<feature type="domain" description="ABC transporter" evidence="9">
    <location>
        <begin position="349"/>
        <end position="585"/>
    </location>
</feature>
<sequence length="600" mass="64732">MSSTPLTPPAGVAALYREVWRHAQGVRLRWAGAMLLLVVSQLLKLSVPWFTAQAINSLQAGGPQAEDALKAAWWIAAIIGVYVAAWALHGPGRVLERSVGVRVRRSVSDALYGKLMRAPLAWHDRHHSGEVQHRVGQASQALFDFAQNQFIYLQNAVNLLGPVIALTLLSGSTGAAAMVGYLVIAFVIVRFDRSLMRLATQENDAGRRYAAGLLDFVGNVSTLMSLRLQQASRRLLDGRLQQVFVPLKRMIVLTEWKWCAVDLLTLALTWGLVVFFAWRTTSAGGALLIGSLFMIYQYAQQAGGVVGSIAANYQNFARIKTDYASAEPIWQAPERADAGPPIDPQWQRIVLAGVSYQHAGEDARRGGLQQVSFSIGRGERIALVGPSGAGKSTLLRVLAGLYDAQQGHYEVDGVAPLGLKHLGGVATLIPQEAEVFEATVRENLTFGEPVAPQALHEAVHVSAFDAVLEHMPLGLDTPISERGFNLSGGQRQRLALARGVLAARGSSLLLLDEPTSALDPVTERQVHERLSQAFPDAAVVASVHRMGLLAHFDKVVLMAGGRVVDVGTPDELAERQPVFAQMLHGPDLDDEGPTDGTLAA</sequence>
<dbReference type="Gene3D" id="3.40.50.300">
    <property type="entry name" value="P-loop containing nucleotide triphosphate hydrolases"/>
    <property type="match status" value="1"/>
</dbReference>
<dbReference type="InterPro" id="IPR003439">
    <property type="entry name" value="ABC_transporter-like_ATP-bd"/>
</dbReference>
<gene>
    <name evidence="11" type="ORF">OMP39_04650</name>
</gene>
<dbReference type="Pfam" id="PF00005">
    <property type="entry name" value="ABC_tran"/>
    <property type="match status" value="1"/>
</dbReference>
<evidence type="ECO:0000256" key="4">
    <source>
        <dbReference type="ARBA" id="ARBA00022741"/>
    </source>
</evidence>
<keyword evidence="5 11" id="KW-0067">ATP-binding</keyword>
<dbReference type="Proteomes" id="UP001163266">
    <property type="component" value="Chromosome"/>
</dbReference>
<evidence type="ECO:0000256" key="6">
    <source>
        <dbReference type="ARBA" id="ARBA00022989"/>
    </source>
</evidence>
<dbReference type="PROSITE" id="PS00211">
    <property type="entry name" value="ABC_TRANSPORTER_1"/>
    <property type="match status" value="1"/>
</dbReference>
<dbReference type="CDD" id="cd07346">
    <property type="entry name" value="ABC_6TM_exporters"/>
    <property type="match status" value="1"/>
</dbReference>
<dbReference type="PROSITE" id="PS50893">
    <property type="entry name" value="ABC_TRANSPORTER_2"/>
    <property type="match status" value="1"/>
</dbReference>
<feature type="transmembrane region" description="Helical" evidence="8">
    <location>
        <begin position="258"/>
        <end position="278"/>
    </location>
</feature>
<keyword evidence="2" id="KW-1003">Cell membrane</keyword>
<feature type="transmembrane region" description="Helical" evidence="8">
    <location>
        <begin position="163"/>
        <end position="189"/>
    </location>
</feature>
<dbReference type="InterPro" id="IPR017871">
    <property type="entry name" value="ABC_transporter-like_CS"/>
</dbReference>
<organism evidence="11 12">
    <name type="scientific">Caldimonas aquatica</name>
    <dbReference type="NCBI Taxonomy" id="376175"/>
    <lineage>
        <taxon>Bacteria</taxon>
        <taxon>Pseudomonadati</taxon>
        <taxon>Pseudomonadota</taxon>
        <taxon>Betaproteobacteria</taxon>
        <taxon>Burkholderiales</taxon>
        <taxon>Sphaerotilaceae</taxon>
        <taxon>Caldimonas</taxon>
    </lineage>
</organism>
<dbReference type="InterPro" id="IPR027417">
    <property type="entry name" value="P-loop_NTPase"/>
</dbReference>
<dbReference type="PANTHER" id="PTHR24221:SF654">
    <property type="entry name" value="ATP-BINDING CASSETTE SUB-FAMILY B MEMBER 6"/>
    <property type="match status" value="1"/>
</dbReference>
<dbReference type="GO" id="GO:0005524">
    <property type="term" value="F:ATP binding"/>
    <property type="evidence" value="ECO:0007669"/>
    <property type="project" value="UniProtKB-KW"/>
</dbReference>
<dbReference type="Pfam" id="PF00664">
    <property type="entry name" value="ABC_membrane"/>
    <property type="match status" value="1"/>
</dbReference>
<keyword evidence="6 8" id="KW-1133">Transmembrane helix</keyword>
<feature type="transmembrane region" description="Helical" evidence="8">
    <location>
        <begin position="71"/>
        <end position="88"/>
    </location>
</feature>
<proteinExistence type="predicted"/>
<dbReference type="SMART" id="SM00382">
    <property type="entry name" value="AAA"/>
    <property type="match status" value="1"/>
</dbReference>
<evidence type="ECO:0000256" key="7">
    <source>
        <dbReference type="ARBA" id="ARBA00023136"/>
    </source>
</evidence>
<accession>A0ABY6MV19</accession>
<feature type="transmembrane region" description="Helical" evidence="8">
    <location>
        <begin position="30"/>
        <end position="51"/>
    </location>
</feature>
<dbReference type="EMBL" id="CP110257">
    <property type="protein sequence ID" value="UZD55873.1"/>
    <property type="molecule type" value="Genomic_DNA"/>
</dbReference>
<evidence type="ECO:0000313" key="11">
    <source>
        <dbReference type="EMBL" id="UZD55873.1"/>
    </source>
</evidence>
<protein>
    <submittedName>
        <fullName evidence="11">ABC transporter ATP-binding protein/permease</fullName>
    </submittedName>
</protein>
<keyword evidence="12" id="KW-1185">Reference proteome</keyword>
<dbReference type="InterPro" id="IPR003593">
    <property type="entry name" value="AAA+_ATPase"/>
</dbReference>
<dbReference type="InterPro" id="IPR036640">
    <property type="entry name" value="ABC1_TM_sf"/>
</dbReference>
<keyword evidence="3 8" id="KW-0812">Transmembrane</keyword>
<dbReference type="SUPFAM" id="SSF52540">
    <property type="entry name" value="P-loop containing nucleoside triphosphate hydrolases"/>
    <property type="match status" value="1"/>
</dbReference>
<keyword evidence="4" id="KW-0547">Nucleotide-binding</keyword>
<dbReference type="RefSeq" id="WP_264893626.1">
    <property type="nucleotide sequence ID" value="NZ_CP110257.1"/>
</dbReference>
<name>A0ABY6MV19_9BURK</name>
<dbReference type="InterPro" id="IPR039421">
    <property type="entry name" value="Type_1_exporter"/>
</dbReference>
<evidence type="ECO:0000256" key="3">
    <source>
        <dbReference type="ARBA" id="ARBA00022692"/>
    </source>
</evidence>
<evidence type="ECO:0000259" key="9">
    <source>
        <dbReference type="PROSITE" id="PS50893"/>
    </source>
</evidence>
<reference evidence="11" key="1">
    <citation type="submission" date="2022-10" db="EMBL/GenBank/DDBJ databases">
        <title>Complete genome sequence of Schlegelella aquatica LMG 23380.</title>
        <authorList>
            <person name="Musilova J."/>
            <person name="Kourilova X."/>
            <person name="Bezdicek M."/>
            <person name="Hermankova K."/>
            <person name="Obruca S."/>
            <person name="Sedlar K."/>
        </authorList>
    </citation>
    <scope>NUCLEOTIDE SEQUENCE</scope>
    <source>
        <strain evidence="11">LMG 23380</strain>
    </source>
</reference>